<evidence type="ECO:0000259" key="1">
    <source>
        <dbReference type="PROSITE" id="PS51186"/>
    </source>
</evidence>
<proteinExistence type="predicted"/>
<gene>
    <name evidence="2" type="ORF">GB927_025860</name>
</gene>
<dbReference type="Proteomes" id="UP000996601">
    <property type="component" value="Unassembled WGS sequence"/>
</dbReference>
<dbReference type="InterPro" id="IPR016181">
    <property type="entry name" value="Acyl_CoA_acyltransferase"/>
</dbReference>
<dbReference type="SUPFAM" id="SSF55729">
    <property type="entry name" value="Acyl-CoA N-acyltransferases (Nat)"/>
    <property type="match status" value="1"/>
</dbReference>
<organism evidence="2 3">
    <name type="scientific">Shinella lacus</name>
    <dbReference type="NCBI Taxonomy" id="2654216"/>
    <lineage>
        <taxon>Bacteria</taxon>
        <taxon>Pseudomonadati</taxon>
        <taxon>Pseudomonadota</taxon>
        <taxon>Alphaproteobacteria</taxon>
        <taxon>Hyphomicrobiales</taxon>
        <taxon>Rhizobiaceae</taxon>
        <taxon>Shinella</taxon>
    </lineage>
</organism>
<evidence type="ECO:0000313" key="2">
    <source>
        <dbReference type="EMBL" id="MCQ4633491.1"/>
    </source>
</evidence>
<dbReference type="CDD" id="cd04301">
    <property type="entry name" value="NAT_SF"/>
    <property type="match status" value="1"/>
</dbReference>
<name>A0ABT1RES6_9HYPH</name>
<dbReference type="PANTHER" id="PTHR43233">
    <property type="entry name" value="FAMILY N-ACETYLTRANSFERASE, PUTATIVE (AFU_ORTHOLOGUE AFUA_6G03350)-RELATED"/>
    <property type="match status" value="1"/>
</dbReference>
<evidence type="ECO:0000313" key="3">
    <source>
        <dbReference type="Proteomes" id="UP000996601"/>
    </source>
</evidence>
<protein>
    <submittedName>
        <fullName evidence="2">GNAT family N-acetyltransferase</fullName>
    </submittedName>
</protein>
<dbReference type="PANTHER" id="PTHR43233:SF1">
    <property type="entry name" value="FAMILY N-ACETYLTRANSFERASE, PUTATIVE (AFU_ORTHOLOGUE AFUA_6G03350)-RELATED"/>
    <property type="match status" value="1"/>
</dbReference>
<comment type="caution">
    <text evidence="2">The sequence shown here is derived from an EMBL/GenBank/DDBJ whole genome shotgun (WGS) entry which is preliminary data.</text>
</comment>
<sequence length="152" mass="17805">MDRLKQEGHDMTLDRNRLELRRDLTPEQVDQLVDLFQQEWWTKGREKADVERLMKNAGPVFAFIDPLNGELVAFARAMTDGVYKAMIFDIIVKDTWRNTGLGRLLMDTVMTDPVLAGVKHRELYCLEEMRPFYEKWGFTANLPGLFFMRQSS</sequence>
<feature type="domain" description="N-acetyltransferase" evidence="1">
    <location>
        <begin position="19"/>
        <end position="152"/>
    </location>
</feature>
<dbReference type="InterPro" id="IPR053144">
    <property type="entry name" value="Acetyltransferase_Butenolide"/>
</dbReference>
<keyword evidence="3" id="KW-1185">Reference proteome</keyword>
<dbReference type="InterPro" id="IPR000182">
    <property type="entry name" value="GNAT_dom"/>
</dbReference>
<accession>A0ABT1RES6</accession>
<dbReference type="Gene3D" id="3.40.630.30">
    <property type="match status" value="1"/>
</dbReference>
<dbReference type="PROSITE" id="PS51186">
    <property type="entry name" value="GNAT"/>
    <property type="match status" value="1"/>
</dbReference>
<dbReference type="EMBL" id="WHSB02000013">
    <property type="protein sequence ID" value="MCQ4633491.1"/>
    <property type="molecule type" value="Genomic_DNA"/>
</dbReference>
<dbReference type="Pfam" id="PF00583">
    <property type="entry name" value="Acetyltransf_1"/>
    <property type="match status" value="1"/>
</dbReference>
<reference evidence="2" key="1">
    <citation type="submission" date="2021-07" db="EMBL/GenBank/DDBJ databases">
        <title>Shinella sp. nov., a novel member of the genus Shinella from water.</title>
        <authorList>
            <person name="Deng Y."/>
        </authorList>
    </citation>
    <scope>NUCLEOTIDE SEQUENCE</scope>
    <source>
        <strain evidence="2">CPCC 100929</strain>
    </source>
</reference>